<sequence length="252" mass="29316">MVKSYYSEPNSNPFGITEEEAAALRLDALYSRPSPLIVEPRDVEEMMGMNDVPEDALALYRRASTLRLSPWEKEAIRRSLQKGILHDIMVDKRAEAPYPDMVYLRVDCYVKAVQAPCVLEIWPGQHYSFLHEHSDSTGIVFALAGRVDAMVYKSLEWDAEKLGLISVDRGNAAWLNKDCFQVHRLYCPLPRDEYAATFHIYSHCKDEYFRYVDEKTHKIELFETKSDINWFDLIEKLEQETPRYRRADGLLV</sequence>
<evidence type="ECO:0008006" key="2">
    <source>
        <dbReference type="Google" id="ProtNLM"/>
    </source>
</evidence>
<organism evidence="1">
    <name type="scientific">Magnetospirillum gryphiswaldense</name>
    <dbReference type="NCBI Taxonomy" id="55518"/>
    <lineage>
        <taxon>Bacteria</taxon>
        <taxon>Pseudomonadati</taxon>
        <taxon>Pseudomonadota</taxon>
        <taxon>Alphaproteobacteria</taxon>
        <taxon>Rhodospirillales</taxon>
        <taxon>Rhodospirillaceae</taxon>
        <taxon>Magnetospirillum</taxon>
    </lineage>
</organism>
<dbReference type="InterPro" id="IPR011051">
    <property type="entry name" value="RmlC_Cupin_sf"/>
</dbReference>
<dbReference type="InterPro" id="IPR014710">
    <property type="entry name" value="RmlC-like_jellyroll"/>
</dbReference>
<protein>
    <recommendedName>
        <fullName evidence="2">Cysteine dioxygenase</fullName>
    </recommendedName>
</protein>
<dbReference type="SUPFAM" id="SSF51182">
    <property type="entry name" value="RmlC-like cupins"/>
    <property type="match status" value="1"/>
</dbReference>
<accession>A4TX90</accession>
<dbReference type="EMBL" id="CU459003">
    <property type="protein sequence ID" value="CAM75247.1"/>
    <property type="molecule type" value="Genomic_DNA"/>
</dbReference>
<dbReference type="AlphaFoldDB" id="A4TX90"/>
<dbReference type="Gene3D" id="2.60.120.10">
    <property type="entry name" value="Jelly Rolls"/>
    <property type="match status" value="1"/>
</dbReference>
<dbReference type="RefSeq" id="WP_106002331.1">
    <property type="nucleotide sequence ID" value="NZ_CP027527.1"/>
</dbReference>
<evidence type="ECO:0000313" key="1">
    <source>
        <dbReference type="EMBL" id="CAM75247.1"/>
    </source>
</evidence>
<name>A4TX90_9PROT</name>
<reference evidence="1" key="1">
    <citation type="journal article" date="2007" name="J. Bacteriol.">
        <title>Comparative genome analysis of four magnetotactic bacteria reveals a complex set of group-specific genes implicated in magnetosome biomineralization and function.</title>
        <authorList>
            <person name="Richter M."/>
            <person name="Kube M."/>
            <person name="Bazylinski D.A."/>
            <person name="Lombardot T."/>
            <person name="Gloeckner F.O."/>
            <person name="Reinhardt R."/>
            <person name="Schueler D."/>
        </authorList>
    </citation>
    <scope>NUCLEOTIDE SEQUENCE</scope>
    <source>
        <strain evidence="1">MSR-1</strain>
    </source>
</reference>
<gene>
    <name evidence="1" type="ORF">MGR_2574</name>
</gene>
<proteinExistence type="predicted"/>